<evidence type="ECO:0000259" key="10">
    <source>
        <dbReference type="PROSITE" id="PS50109"/>
    </source>
</evidence>
<evidence type="ECO:0000259" key="13">
    <source>
        <dbReference type="PROSITE" id="PS50113"/>
    </source>
</evidence>
<dbReference type="EMBL" id="MKZO01000021">
    <property type="protein sequence ID" value="OLS62613.1"/>
    <property type="molecule type" value="Genomic_DNA"/>
</dbReference>
<dbReference type="PRINTS" id="PR00344">
    <property type="entry name" value="BCTRLSENSOR"/>
</dbReference>
<dbReference type="SMART" id="SM00091">
    <property type="entry name" value="PAS"/>
    <property type="match status" value="1"/>
</dbReference>
<dbReference type="OrthoDB" id="9770473at2"/>
<keyword evidence="6" id="KW-0418">Kinase</keyword>
<evidence type="ECO:0000259" key="11">
    <source>
        <dbReference type="PROSITE" id="PS50110"/>
    </source>
</evidence>
<protein>
    <recommendedName>
        <fullName evidence="2">histidine kinase</fullName>
        <ecNumber evidence="2">2.7.13.3</ecNumber>
    </recommendedName>
</protein>
<evidence type="ECO:0000256" key="8">
    <source>
        <dbReference type="ARBA" id="ARBA00023012"/>
    </source>
</evidence>
<dbReference type="SUPFAM" id="SSF55785">
    <property type="entry name" value="PYP-like sensor domain (PAS domain)"/>
    <property type="match status" value="2"/>
</dbReference>
<evidence type="ECO:0000256" key="3">
    <source>
        <dbReference type="ARBA" id="ARBA00022553"/>
    </source>
</evidence>
<feature type="modified residue" description="4-aspartylphosphate" evidence="9">
    <location>
        <position position="609"/>
    </location>
</feature>
<feature type="domain" description="Response regulatory" evidence="11">
    <location>
        <begin position="559"/>
        <end position="675"/>
    </location>
</feature>
<dbReference type="Pfam" id="PF00512">
    <property type="entry name" value="HisKA"/>
    <property type="match status" value="1"/>
</dbReference>
<dbReference type="InterPro" id="IPR036890">
    <property type="entry name" value="HATPase_C_sf"/>
</dbReference>
<dbReference type="SMART" id="SM00388">
    <property type="entry name" value="HisKA"/>
    <property type="match status" value="1"/>
</dbReference>
<evidence type="ECO:0000313" key="15">
    <source>
        <dbReference type="Proteomes" id="UP000186736"/>
    </source>
</evidence>
<dbReference type="Pfam" id="PF00072">
    <property type="entry name" value="Response_reg"/>
    <property type="match status" value="1"/>
</dbReference>
<feature type="domain" description="Histidine kinase" evidence="10">
    <location>
        <begin position="310"/>
        <end position="533"/>
    </location>
</feature>
<dbReference type="InterPro" id="IPR035965">
    <property type="entry name" value="PAS-like_dom_sf"/>
</dbReference>
<dbReference type="PROSITE" id="PS50112">
    <property type="entry name" value="PAS"/>
    <property type="match status" value="1"/>
</dbReference>
<evidence type="ECO:0000313" key="14">
    <source>
        <dbReference type="EMBL" id="OLS62613.1"/>
    </source>
</evidence>
<comment type="caution">
    <text evidence="14">The sequence shown here is derived from an EMBL/GenBank/DDBJ whole genome shotgun (WGS) entry which is preliminary data.</text>
</comment>
<dbReference type="InterPro" id="IPR005467">
    <property type="entry name" value="His_kinase_dom"/>
</dbReference>
<dbReference type="SUPFAM" id="SSF52172">
    <property type="entry name" value="CheY-like"/>
    <property type="match status" value="1"/>
</dbReference>
<dbReference type="GO" id="GO:0006355">
    <property type="term" value="P:regulation of DNA-templated transcription"/>
    <property type="evidence" value="ECO:0007669"/>
    <property type="project" value="InterPro"/>
</dbReference>
<dbReference type="PROSITE" id="PS50110">
    <property type="entry name" value="RESPONSE_REGULATORY"/>
    <property type="match status" value="1"/>
</dbReference>
<evidence type="ECO:0000256" key="5">
    <source>
        <dbReference type="ARBA" id="ARBA00022741"/>
    </source>
</evidence>
<dbReference type="Gene3D" id="3.30.565.10">
    <property type="entry name" value="Histidine kinase-like ATPase, C-terminal domain"/>
    <property type="match status" value="1"/>
</dbReference>
<dbReference type="InterPro" id="IPR036097">
    <property type="entry name" value="HisK_dim/P_sf"/>
</dbReference>
<gene>
    <name evidence="14" type="ORF">PSEMO_25640</name>
</gene>
<dbReference type="SUPFAM" id="SSF47384">
    <property type="entry name" value="Homodimeric domain of signal transducing histidine kinase"/>
    <property type="match status" value="1"/>
</dbReference>
<name>A0A1Q9R5D8_PSEPU</name>
<keyword evidence="7" id="KW-0067">ATP-binding</keyword>
<keyword evidence="3 9" id="KW-0597">Phosphoprotein</keyword>
<dbReference type="SUPFAM" id="SSF55874">
    <property type="entry name" value="ATPase domain of HSP90 chaperone/DNA topoisomerase II/histidine kinase"/>
    <property type="match status" value="1"/>
</dbReference>
<dbReference type="InterPro" id="IPR000014">
    <property type="entry name" value="PAS"/>
</dbReference>
<dbReference type="SMART" id="SM00448">
    <property type="entry name" value="REC"/>
    <property type="match status" value="1"/>
</dbReference>
<feature type="domain" description="PAC" evidence="13">
    <location>
        <begin position="110"/>
        <end position="165"/>
    </location>
</feature>
<keyword evidence="5" id="KW-0547">Nucleotide-binding</keyword>
<feature type="domain" description="PAS" evidence="12">
    <location>
        <begin position="216"/>
        <end position="246"/>
    </location>
</feature>
<reference evidence="14 15" key="1">
    <citation type="submission" date="2016-10" db="EMBL/GenBank/DDBJ databases">
        <title>Genome Sequence of Pseudomonas putida GM4FR.</title>
        <authorList>
            <person name="Poehlein A."/>
            <person name="Wemheuer F."/>
            <person name="Hollensteiner J."/>
            <person name="Wemheuer B."/>
        </authorList>
    </citation>
    <scope>NUCLEOTIDE SEQUENCE [LARGE SCALE GENOMIC DNA]</scope>
    <source>
        <strain evidence="14 15">GM4FR</strain>
    </source>
</reference>
<dbReference type="Pfam" id="PF00989">
    <property type="entry name" value="PAS"/>
    <property type="match status" value="1"/>
</dbReference>
<dbReference type="InterPro" id="IPR000700">
    <property type="entry name" value="PAS-assoc_C"/>
</dbReference>
<dbReference type="CDD" id="cd00082">
    <property type="entry name" value="HisKA"/>
    <property type="match status" value="1"/>
</dbReference>
<dbReference type="RefSeq" id="WP_081430249.1">
    <property type="nucleotide sequence ID" value="NZ_MKZO01000021.1"/>
</dbReference>
<evidence type="ECO:0000256" key="2">
    <source>
        <dbReference type="ARBA" id="ARBA00012438"/>
    </source>
</evidence>
<dbReference type="CDD" id="cd00130">
    <property type="entry name" value="PAS"/>
    <property type="match status" value="1"/>
</dbReference>
<dbReference type="Pfam" id="PF02518">
    <property type="entry name" value="HATPase_c"/>
    <property type="match status" value="1"/>
</dbReference>
<comment type="catalytic activity">
    <reaction evidence="1">
        <text>ATP + protein L-histidine = ADP + protein N-phospho-L-histidine.</text>
        <dbReference type="EC" id="2.7.13.3"/>
    </reaction>
</comment>
<organism evidence="14 15">
    <name type="scientific">Pseudomonas putida</name>
    <name type="common">Arthrobacter siderocapsulatus</name>
    <dbReference type="NCBI Taxonomy" id="303"/>
    <lineage>
        <taxon>Bacteria</taxon>
        <taxon>Pseudomonadati</taxon>
        <taxon>Pseudomonadota</taxon>
        <taxon>Gammaproteobacteria</taxon>
        <taxon>Pseudomonadales</taxon>
        <taxon>Pseudomonadaceae</taxon>
        <taxon>Pseudomonas</taxon>
    </lineage>
</organism>
<dbReference type="AlphaFoldDB" id="A0A1Q9R5D8"/>
<evidence type="ECO:0000256" key="6">
    <source>
        <dbReference type="ARBA" id="ARBA00022777"/>
    </source>
</evidence>
<keyword evidence="8" id="KW-0902">Two-component regulatory system</keyword>
<dbReference type="NCBIfam" id="TIGR00229">
    <property type="entry name" value="sensory_box"/>
    <property type="match status" value="1"/>
</dbReference>
<dbReference type="InterPro" id="IPR003661">
    <property type="entry name" value="HisK_dim/P_dom"/>
</dbReference>
<sequence>MHIIHLAPRPVQAQGMSEALRCFDWSTTSLGPLHRWPNSLRIAVDLMLASRFPSCLVWGSDMVTLYNDAFVPILGTKPSPLGRPFPEVWSDIWDEVGGLVFRVMDGEAVFLENFPLVTNRNGVLEQVWFTFSVSPVRDESGKVAGFLDTVLETTSSVESERQWRELASSFERQVQERTVDHNHMWELSSDLMVVVRDDLRLRTFNPASRQLLGWDDDLHGKSLLEVLHPDDHDEVRRILQGAQPAGEGRLRHVEGHYRRFSLSAMPGSDFTTLLGHDISQDRERAEALHQAEELLRHGQKMEAVGQLTAGVAHDFNNLLAGIGTNLEMLERRLAQGRLENLGKYVHAARQAADRASELTQRMLAFSRRQPLSPRPADLNDLLAGIEPLIHQAIGPDVELRWQVDPRPWLIEVDISQMENALINLCANARDAMRQRGWLKISTCNERHYSELPGIDLPPGDYCCLRIEDNGCGMSKAVVARAFDPFFSTRPASERSGLGLSMVYGFVRQSGGSIRILSEEGKGTCVELLLPRFIGPALPLPQPLAEPEVAPLIAPTGSQRILLIDDEPVLRMVIRECLQEQGLEVLEAGDASSGLALYESAGPIDLVVSDIGLPGGLSGIEVAKAVRARTPEQKILFITGFTQESISTSGLHDQGLELLIKPFGLEALLRKVGSMLQSTADAGARER</sequence>
<dbReference type="EC" id="2.7.13.3" evidence="2"/>
<dbReference type="InterPro" id="IPR011006">
    <property type="entry name" value="CheY-like_superfamily"/>
</dbReference>
<dbReference type="Gene3D" id="3.30.450.20">
    <property type="entry name" value="PAS domain"/>
    <property type="match status" value="2"/>
</dbReference>
<dbReference type="SMART" id="SM00387">
    <property type="entry name" value="HATPase_c"/>
    <property type="match status" value="1"/>
</dbReference>
<dbReference type="Gene3D" id="3.40.50.2300">
    <property type="match status" value="1"/>
</dbReference>
<accession>A0A1Q9R5D8</accession>
<dbReference type="InterPro" id="IPR013767">
    <property type="entry name" value="PAS_fold"/>
</dbReference>
<dbReference type="GO" id="GO:0005524">
    <property type="term" value="F:ATP binding"/>
    <property type="evidence" value="ECO:0007669"/>
    <property type="project" value="UniProtKB-KW"/>
</dbReference>
<dbReference type="Gene3D" id="1.10.287.130">
    <property type="match status" value="1"/>
</dbReference>
<dbReference type="InterPro" id="IPR001789">
    <property type="entry name" value="Sig_transdc_resp-reg_receiver"/>
</dbReference>
<dbReference type="InterPro" id="IPR003594">
    <property type="entry name" value="HATPase_dom"/>
</dbReference>
<dbReference type="InterPro" id="IPR004358">
    <property type="entry name" value="Sig_transdc_His_kin-like_C"/>
</dbReference>
<evidence type="ECO:0000256" key="1">
    <source>
        <dbReference type="ARBA" id="ARBA00000085"/>
    </source>
</evidence>
<dbReference type="PROSITE" id="PS50109">
    <property type="entry name" value="HIS_KIN"/>
    <property type="match status" value="1"/>
</dbReference>
<proteinExistence type="predicted"/>
<dbReference type="PANTHER" id="PTHR43065:SF42">
    <property type="entry name" value="TWO-COMPONENT SENSOR PPRA"/>
    <property type="match status" value="1"/>
</dbReference>
<evidence type="ECO:0000256" key="4">
    <source>
        <dbReference type="ARBA" id="ARBA00022679"/>
    </source>
</evidence>
<dbReference type="GO" id="GO:0000155">
    <property type="term" value="F:phosphorelay sensor kinase activity"/>
    <property type="evidence" value="ECO:0007669"/>
    <property type="project" value="InterPro"/>
</dbReference>
<dbReference type="Proteomes" id="UP000186736">
    <property type="component" value="Unassembled WGS sequence"/>
</dbReference>
<evidence type="ECO:0000256" key="7">
    <source>
        <dbReference type="ARBA" id="ARBA00022840"/>
    </source>
</evidence>
<dbReference type="PANTHER" id="PTHR43065">
    <property type="entry name" value="SENSOR HISTIDINE KINASE"/>
    <property type="match status" value="1"/>
</dbReference>
<evidence type="ECO:0000259" key="12">
    <source>
        <dbReference type="PROSITE" id="PS50112"/>
    </source>
</evidence>
<keyword evidence="4" id="KW-0808">Transferase</keyword>
<evidence type="ECO:0000256" key="9">
    <source>
        <dbReference type="PROSITE-ProRule" id="PRU00169"/>
    </source>
</evidence>
<dbReference type="PROSITE" id="PS50113">
    <property type="entry name" value="PAC"/>
    <property type="match status" value="1"/>
</dbReference>